<comment type="function">
    <text evidence="2">Counteracts the endogenous Pycsar antiviral defense system. Phosphodiesterase that enables metal-dependent hydrolysis of host cyclic nucleotide Pycsar defense signals such as cCMP and cUMP.</text>
</comment>
<dbReference type="PANTHER" id="PTHR42951">
    <property type="entry name" value="METALLO-BETA-LACTAMASE DOMAIN-CONTAINING"/>
    <property type="match status" value="1"/>
</dbReference>
<evidence type="ECO:0000256" key="3">
    <source>
        <dbReference type="ARBA" id="ARBA00048505"/>
    </source>
</evidence>
<dbReference type="AlphaFoldDB" id="A0A939BN64"/>
<sequence>MSNLTKQLASNVWAIIIYEPAWKSFINSYVIAKKDTFVLIDSHLRKHRPYFQQALQQIGVKENSEVTAFFTHRHADHIGNAELFSSRNNWIHLDDYYELDDFSQTLFGHTFMGNSGDLQTLQFKQLPFHTEGSVAFYDKESKICFIGDHLCFFSAPIGNVVGFEAEHRQSYLEFIGRWKEREPERIEAFVQGLRAVMEWPMEMLATGHGPVLQGEIKPFLQSIITTLTADA</sequence>
<comment type="caution">
    <text evidence="5">The sequence shown here is derived from an EMBL/GenBank/DDBJ whole genome shotgun (WGS) entry which is preliminary data.</text>
</comment>
<evidence type="ECO:0000256" key="1">
    <source>
        <dbReference type="ARBA" id="ARBA00034221"/>
    </source>
</evidence>
<evidence type="ECO:0000313" key="5">
    <source>
        <dbReference type="EMBL" id="MBM7588465.1"/>
    </source>
</evidence>
<comment type="catalytic activity">
    <reaction evidence="1">
        <text>3',5'-cyclic CMP + H2O = CMP + H(+)</text>
        <dbReference type="Rhea" id="RHEA:72675"/>
        <dbReference type="ChEBI" id="CHEBI:15377"/>
        <dbReference type="ChEBI" id="CHEBI:15378"/>
        <dbReference type="ChEBI" id="CHEBI:58003"/>
        <dbReference type="ChEBI" id="CHEBI:60377"/>
    </reaction>
    <physiologicalReaction direction="left-to-right" evidence="1">
        <dbReference type="Rhea" id="RHEA:72676"/>
    </physiologicalReaction>
</comment>
<protein>
    <submittedName>
        <fullName evidence="5">Glyoxylase-like metal-dependent hydrolase (Beta-lactamase superfamily II)</fullName>
    </submittedName>
</protein>
<dbReference type="RefSeq" id="WP_204516229.1">
    <property type="nucleotide sequence ID" value="NZ_BAABIN010000009.1"/>
</dbReference>
<evidence type="ECO:0000259" key="4">
    <source>
        <dbReference type="SMART" id="SM00849"/>
    </source>
</evidence>
<dbReference type="InterPro" id="IPR036866">
    <property type="entry name" value="RibonucZ/Hydroxyglut_hydro"/>
</dbReference>
<name>A0A939BN64_9BACL</name>
<dbReference type="Proteomes" id="UP000717624">
    <property type="component" value="Unassembled WGS sequence"/>
</dbReference>
<proteinExistence type="predicted"/>
<dbReference type="PANTHER" id="PTHR42951:SF17">
    <property type="entry name" value="METALLO-BETA-LACTAMASE DOMAIN-CONTAINING PROTEIN"/>
    <property type="match status" value="1"/>
</dbReference>
<evidence type="ECO:0000256" key="2">
    <source>
        <dbReference type="ARBA" id="ARBA00034301"/>
    </source>
</evidence>
<dbReference type="InterPro" id="IPR050855">
    <property type="entry name" value="NDM-1-like"/>
</dbReference>
<dbReference type="SMART" id="SM00849">
    <property type="entry name" value="Lactamase_B"/>
    <property type="match status" value="1"/>
</dbReference>
<dbReference type="GO" id="GO:0016787">
    <property type="term" value="F:hydrolase activity"/>
    <property type="evidence" value="ECO:0007669"/>
    <property type="project" value="UniProtKB-KW"/>
</dbReference>
<evidence type="ECO:0000313" key="6">
    <source>
        <dbReference type="Proteomes" id="UP000717624"/>
    </source>
</evidence>
<dbReference type="Gene3D" id="3.60.15.10">
    <property type="entry name" value="Ribonuclease Z/Hydroxyacylglutathione hydrolase-like"/>
    <property type="match status" value="2"/>
</dbReference>
<organism evidence="5 6">
    <name type="scientific">Brevibacillus fulvus</name>
    <dbReference type="NCBI Taxonomy" id="1125967"/>
    <lineage>
        <taxon>Bacteria</taxon>
        <taxon>Bacillati</taxon>
        <taxon>Bacillota</taxon>
        <taxon>Bacilli</taxon>
        <taxon>Bacillales</taxon>
        <taxon>Paenibacillaceae</taxon>
        <taxon>Brevibacillus</taxon>
    </lineage>
</organism>
<accession>A0A939BN64</accession>
<dbReference type="EMBL" id="JAFBEB010000001">
    <property type="protein sequence ID" value="MBM7588465.1"/>
    <property type="molecule type" value="Genomic_DNA"/>
</dbReference>
<gene>
    <name evidence="5" type="ORF">JOD01_000051</name>
</gene>
<keyword evidence="5" id="KW-0378">Hydrolase</keyword>
<dbReference type="InterPro" id="IPR001279">
    <property type="entry name" value="Metallo-B-lactamas"/>
</dbReference>
<dbReference type="SUPFAM" id="SSF56281">
    <property type="entry name" value="Metallo-hydrolase/oxidoreductase"/>
    <property type="match status" value="1"/>
</dbReference>
<feature type="domain" description="Metallo-beta-lactamase" evidence="4">
    <location>
        <begin position="25"/>
        <end position="193"/>
    </location>
</feature>
<dbReference type="Pfam" id="PF00753">
    <property type="entry name" value="Lactamase_B"/>
    <property type="match status" value="1"/>
</dbReference>
<keyword evidence="6" id="KW-1185">Reference proteome</keyword>
<comment type="catalytic activity">
    <reaction evidence="3">
        <text>3',5'-cyclic UMP + H2O = UMP + H(+)</text>
        <dbReference type="Rhea" id="RHEA:70575"/>
        <dbReference type="ChEBI" id="CHEBI:15377"/>
        <dbReference type="ChEBI" id="CHEBI:15378"/>
        <dbReference type="ChEBI" id="CHEBI:57865"/>
        <dbReference type="ChEBI" id="CHEBI:184387"/>
    </reaction>
    <physiologicalReaction direction="left-to-right" evidence="3">
        <dbReference type="Rhea" id="RHEA:70576"/>
    </physiologicalReaction>
</comment>
<reference evidence="5" key="1">
    <citation type="submission" date="2021-01" db="EMBL/GenBank/DDBJ databases">
        <title>Genomic Encyclopedia of Type Strains, Phase IV (KMG-IV): sequencing the most valuable type-strain genomes for metagenomic binning, comparative biology and taxonomic classification.</title>
        <authorList>
            <person name="Goeker M."/>
        </authorList>
    </citation>
    <scope>NUCLEOTIDE SEQUENCE</scope>
    <source>
        <strain evidence="5">DSM 25523</strain>
    </source>
</reference>